<dbReference type="AlphaFoldDB" id="A0A2A4F4E7"/>
<protein>
    <submittedName>
        <fullName evidence="2">Uncharacterized protein</fullName>
    </submittedName>
</protein>
<evidence type="ECO:0000256" key="1">
    <source>
        <dbReference type="SAM" id="MobiDB-lite"/>
    </source>
</evidence>
<dbReference type="Proteomes" id="UP000218022">
    <property type="component" value="Unassembled WGS sequence"/>
</dbReference>
<feature type="compositionally biased region" description="Basic residues" evidence="1">
    <location>
        <begin position="56"/>
        <end position="67"/>
    </location>
</feature>
<accession>A0A2A4F4E7</accession>
<sequence>MEAIGERETIVWEDAAGGALRSAVTGARAIDDVQRSNRDFISMQQRVRFPCGKSAASHRRSRSRSRSRQAATLFARATTTE</sequence>
<evidence type="ECO:0000313" key="3">
    <source>
        <dbReference type="Proteomes" id="UP000218022"/>
    </source>
</evidence>
<comment type="caution">
    <text evidence="2">The sequence shown here is derived from an EMBL/GenBank/DDBJ whole genome shotgun (WGS) entry which is preliminary data.</text>
</comment>
<evidence type="ECO:0000313" key="2">
    <source>
        <dbReference type="EMBL" id="PCE27562.1"/>
    </source>
</evidence>
<organism evidence="2 3">
    <name type="scientific">Paraburkholderia acidicola</name>
    <dbReference type="NCBI Taxonomy" id="1912599"/>
    <lineage>
        <taxon>Bacteria</taxon>
        <taxon>Pseudomonadati</taxon>
        <taxon>Pseudomonadota</taxon>
        <taxon>Betaproteobacteria</taxon>
        <taxon>Burkholderiales</taxon>
        <taxon>Burkholderiaceae</taxon>
        <taxon>Paraburkholderia</taxon>
    </lineage>
</organism>
<name>A0A2A4F4E7_9BURK</name>
<proteinExistence type="predicted"/>
<feature type="region of interest" description="Disordered" evidence="1">
    <location>
        <begin position="51"/>
        <end position="81"/>
    </location>
</feature>
<gene>
    <name evidence="2" type="ORF">BWP39_03395</name>
</gene>
<dbReference type="EMBL" id="MTZV01000002">
    <property type="protein sequence ID" value="PCE27562.1"/>
    <property type="molecule type" value="Genomic_DNA"/>
</dbReference>
<reference evidence="2 3" key="1">
    <citation type="submission" date="2017-01" db="EMBL/GenBank/DDBJ databases">
        <title>Whole-Genome Shotgun Sequencing of Two beta-Proteobacterial Species in Search of the Bulgecin Biosynthetic Cluster.</title>
        <authorList>
            <person name="Horsman M.E."/>
            <person name="Marous D.R."/>
            <person name="Li R."/>
            <person name="Oliver R.A."/>
            <person name="Byun B."/>
            <person name="Emrich S.J."/>
            <person name="Boggess B."/>
            <person name="Townsend C.A."/>
            <person name="Mobashery S."/>
        </authorList>
    </citation>
    <scope>NUCLEOTIDE SEQUENCE [LARGE SCALE GENOMIC DNA]</scope>
    <source>
        <strain evidence="2 3">ATCC 31363</strain>
    </source>
</reference>